<feature type="transmembrane region" description="Helical" evidence="8">
    <location>
        <begin position="20"/>
        <end position="40"/>
    </location>
</feature>
<evidence type="ECO:0000256" key="2">
    <source>
        <dbReference type="ARBA" id="ARBA00005811"/>
    </source>
</evidence>
<dbReference type="GO" id="GO:0015031">
    <property type="term" value="P:protein transport"/>
    <property type="evidence" value="ECO:0007669"/>
    <property type="project" value="UniProtKB-KW"/>
</dbReference>
<evidence type="ECO:0000256" key="1">
    <source>
        <dbReference type="ARBA" id="ARBA00004162"/>
    </source>
</evidence>
<keyword evidence="3" id="KW-1003">Cell membrane</keyword>
<keyword evidence="7" id="KW-0813">Transport</keyword>
<name>A0A562NNL5_9RHOB</name>
<comment type="caution">
    <text evidence="9">The sequence shown here is derived from an EMBL/GenBank/DDBJ whole genome shotgun (WGS) entry which is preliminary data.</text>
</comment>
<keyword evidence="5 8" id="KW-1133">Transmembrane helix</keyword>
<keyword evidence="10" id="KW-1185">Reference proteome</keyword>
<organism evidence="9 10">
    <name type="scientific">Paracoccus sulfuroxidans</name>
    <dbReference type="NCBI Taxonomy" id="384678"/>
    <lineage>
        <taxon>Bacteria</taxon>
        <taxon>Pseudomonadati</taxon>
        <taxon>Pseudomonadota</taxon>
        <taxon>Alphaproteobacteria</taxon>
        <taxon>Rhodobacterales</taxon>
        <taxon>Paracoccaceae</taxon>
        <taxon>Paracoccus</taxon>
    </lineage>
</organism>
<comment type="similarity">
    <text evidence="2 7">Belongs to the ExbD/TolR family.</text>
</comment>
<dbReference type="Pfam" id="PF02472">
    <property type="entry name" value="ExbD"/>
    <property type="match status" value="1"/>
</dbReference>
<keyword evidence="6 8" id="KW-0472">Membrane</keyword>
<dbReference type="GO" id="GO:0005886">
    <property type="term" value="C:plasma membrane"/>
    <property type="evidence" value="ECO:0007669"/>
    <property type="project" value="UniProtKB-SubCell"/>
</dbReference>
<evidence type="ECO:0000313" key="9">
    <source>
        <dbReference type="EMBL" id="TWI33782.1"/>
    </source>
</evidence>
<evidence type="ECO:0000256" key="6">
    <source>
        <dbReference type="ARBA" id="ARBA00023136"/>
    </source>
</evidence>
<keyword evidence="4 7" id="KW-0812">Transmembrane</keyword>
<evidence type="ECO:0000313" key="10">
    <source>
        <dbReference type="Proteomes" id="UP000316225"/>
    </source>
</evidence>
<dbReference type="OrthoDB" id="7851776at2"/>
<dbReference type="AlphaFoldDB" id="A0A562NNL5"/>
<dbReference type="EMBL" id="VLKU01000006">
    <property type="protein sequence ID" value="TWI33782.1"/>
    <property type="molecule type" value="Genomic_DNA"/>
</dbReference>
<dbReference type="GO" id="GO:0022857">
    <property type="term" value="F:transmembrane transporter activity"/>
    <property type="evidence" value="ECO:0007669"/>
    <property type="project" value="InterPro"/>
</dbReference>
<reference evidence="9 10" key="1">
    <citation type="journal article" date="2015" name="Stand. Genomic Sci.">
        <title>Genomic Encyclopedia of Bacterial and Archaeal Type Strains, Phase III: the genomes of soil and plant-associated and newly described type strains.</title>
        <authorList>
            <person name="Whitman W.B."/>
            <person name="Woyke T."/>
            <person name="Klenk H.P."/>
            <person name="Zhou Y."/>
            <person name="Lilburn T.G."/>
            <person name="Beck B.J."/>
            <person name="De Vos P."/>
            <person name="Vandamme P."/>
            <person name="Eisen J.A."/>
            <person name="Garrity G."/>
            <person name="Hugenholtz P."/>
            <person name="Kyrpides N.C."/>
        </authorList>
    </citation>
    <scope>NUCLEOTIDE SEQUENCE [LARGE SCALE GENOMIC DNA]</scope>
    <source>
        <strain evidence="9 10">CGMCC 1.5364</strain>
    </source>
</reference>
<comment type="subcellular location">
    <subcellularLocation>
        <location evidence="1">Cell membrane</location>
        <topology evidence="1">Single-pass membrane protein</topology>
    </subcellularLocation>
    <subcellularLocation>
        <location evidence="7">Cell membrane</location>
        <topology evidence="7">Single-pass type II membrane protein</topology>
    </subcellularLocation>
</comment>
<dbReference type="PANTHER" id="PTHR30558">
    <property type="entry name" value="EXBD MEMBRANE COMPONENT OF PMF-DRIVEN MACROMOLECULE IMPORT SYSTEM"/>
    <property type="match status" value="1"/>
</dbReference>
<accession>A0A562NNL5</accession>
<evidence type="ECO:0000256" key="7">
    <source>
        <dbReference type="RuleBase" id="RU003879"/>
    </source>
</evidence>
<sequence length="151" mass="16180">MAGTTRLELPKRTPNYRFSFLPLADVMFQLLVFFMLSTNLTAYSILSIKTGAVASDAPAQATTDDGAAPDDSLAQPRVTAIWTLNTDGVTARGQRFGPDKLQALADVTAAQGTQHVLIVVRPKVRVQEVVNVLELLSARGIASVQIADGRV</sequence>
<gene>
    <name evidence="9" type="ORF">IQ24_02146</name>
</gene>
<evidence type="ECO:0000256" key="8">
    <source>
        <dbReference type="SAM" id="Phobius"/>
    </source>
</evidence>
<dbReference type="InterPro" id="IPR003400">
    <property type="entry name" value="ExbD"/>
</dbReference>
<evidence type="ECO:0000256" key="4">
    <source>
        <dbReference type="ARBA" id="ARBA00022692"/>
    </source>
</evidence>
<dbReference type="Proteomes" id="UP000316225">
    <property type="component" value="Unassembled WGS sequence"/>
</dbReference>
<proteinExistence type="inferred from homology"/>
<protein>
    <submittedName>
        <fullName evidence="9">Biopolymer transport protein ExbD</fullName>
    </submittedName>
</protein>
<evidence type="ECO:0000256" key="3">
    <source>
        <dbReference type="ARBA" id="ARBA00022475"/>
    </source>
</evidence>
<dbReference type="RefSeq" id="WP_145397959.1">
    <property type="nucleotide sequence ID" value="NZ_VLKU01000006.1"/>
</dbReference>
<keyword evidence="7" id="KW-0653">Protein transport</keyword>
<evidence type="ECO:0000256" key="5">
    <source>
        <dbReference type="ARBA" id="ARBA00022989"/>
    </source>
</evidence>